<dbReference type="InterPro" id="IPR001128">
    <property type="entry name" value="Cyt_P450"/>
</dbReference>
<comment type="function">
    <text evidence="2">May be involved in the metabolism of insect hormones and in the breakdown of synthetic insecticides.</text>
</comment>
<feature type="binding site" description="axial binding residue" evidence="14">
    <location>
        <position position="455"/>
    </location>
    <ligand>
        <name>heme</name>
        <dbReference type="ChEBI" id="CHEBI:30413"/>
    </ligand>
    <ligandPart>
        <name>Fe</name>
        <dbReference type="ChEBI" id="CHEBI:18248"/>
    </ligandPart>
</feature>
<evidence type="ECO:0000256" key="5">
    <source>
        <dbReference type="ARBA" id="ARBA00010617"/>
    </source>
</evidence>
<evidence type="ECO:0000256" key="11">
    <source>
        <dbReference type="ARBA" id="ARBA00023004"/>
    </source>
</evidence>
<keyword evidence="18" id="KW-1185">Reference proteome</keyword>
<comment type="cofactor">
    <cofactor evidence="1 14">
        <name>heme</name>
        <dbReference type="ChEBI" id="CHEBI:30413"/>
    </cofactor>
</comment>
<dbReference type="GO" id="GO:0005506">
    <property type="term" value="F:iron ion binding"/>
    <property type="evidence" value="ECO:0007669"/>
    <property type="project" value="InterPro"/>
</dbReference>
<evidence type="ECO:0000256" key="8">
    <source>
        <dbReference type="ARBA" id="ARBA00022824"/>
    </source>
</evidence>
<evidence type="ECO:0000256" key="15">
    <source>
        <dbReference type="RuleBase" id="RU000461"/>
    </source>
</evidence>
<dbReference type="PANTHER" id="PTHR24291:SF189">
    <property type="entry name" value="CYTOCHROME P450 4C3-RELATED"/>
    <property type="match status" value="1"/>
</dbReference>
<dbReference type="Pfam" id="PF00067">
    <property type="entry name" value="p450"/>
    <property type="match status" value="1"/>
</dbReference>
<dbReference type="PROSITE" id="PS00086">
    <property type="entry name" value="CYTOCHROME_P450"/>
    <property type="match status" value="1"/>
</dbReference>
<dbReference type="SUPFAM" id="SSF48264">
    <property type="entry name" value="Cytochrome P450"/>
    <property type="match status" value="1"/>
</dbReference>
<keyword evidence="10 15" id="KW-0560">Oxidoreductase</keyword>
<keyword evidence="8" id="KW-0256">Endoplasmic reticulum</keyword>
<sequence>MLKLHEFKNVFGTLFFAFLFTLLVSYLQYHWKRRHLYRLASKHSGPFTLPFLGNALYFVGSTSDILYNALSLINGYKSPVRVWLGSKLFFGITEAKDLEIIMNSPYALKKEELYKYAEPVVGTGLFTASVPKWKRHRKIIMPTFNQKILDDFVPVFVEQSNILLQQLEKEVGKSVFNVFHYVSRCTLDIICETAMGITVKAQTNDSDYVKWANKAMEIVFTRMFNIWYHSDFIFNLTSHAKDLKDIKKKMHDFTGAVVKEKREAYQKKLEEMRYLPEGYVEEETKRKTFLQQLIELSESGAKFTDEELREEVDTFMVAGSDTTASMNSFVFIMLGMYPDIQEKVYEEVLDVLGPDRPVEHTDLNRFPYMERVMRETMRLFPVGPLLVRAITKDIKLEKCIIPAGSSVVMAIIALHWDASVWPDPFKFEPDRFLPEEVAKRHPYSWLPFSGGPRNCVGPKYAFMAMKALIATVIRKYKFSTPYKKIQDIKLKADLMLKPVDGYKVSLELRN</sequence>
<evidence type="ECO:0000256" key="2">
    <source>
        <dbReference type="ARBA" id="ARBA00003690"/>
    </source>
</evidence>
<evidence type="ECO:0000256" key="16">
    <source>
        <dbReference type="SAM" id="Phobius"/>
    </source>
</evidence>
<comment type="caution">
    <text evidence="17">The sequence shown here is derived from an EMBL/GenBank/DDBJ whole genome shotgun (WGS) entry which is preliminary data.</text>
</comment>
<dbReference type="AlphaFoldDB" id="A0AAN7S8J4"/>
<accession>A0AAN7S8J4</accession>
<evidence type="ECO:0000313" key="18">
    <source>
        <dbReference type="Proteomes" id="UP001353858"/>
    </source>
</evidence>
<dbReference type="EMBL" id="JARPUR010000004">
    <property type="protein sequence ID" value="KAK4877846.1"/>
    <property type="molecule type" value="Genomic_DNA"/>
</dbReference>
<dbReference type="PANTHER" id="PTHR24291">
    <property type="entry name" value="CYTOCHROME P450 FAMILY 4"/>
    <property type="match status" value="1"/>
</dbReference>
<keyword evidence="13 16" id="KW-0472">Membrane</keyword>
<evidence type="ECO:0000313" key="17">
    <source>
        <dbReference type="EMBL" id="KAK4877846.1"/>
    </source>
</evidence>
<dbReference type="PRINTS" id="PR00385">
    <property type="entry name" value="P450"/>
</dbReference>
<dbReference type="PRINTS" id="PR00463">
    <property type="entry name" value="EP450I"/>
</dbReference>
<dbReference type="Gene3D" id="1.10.630.10">
    <property type="entry name" value="Cytochrome P450"/>
    <property type="match status" value="1"/>
</dbReference>
<gene>
    <name evidence="17" type="ORF">RN001_010352</name>
</gene>
<organism evidence="17 18">
    <name type="scientific">Aquatica leii</name>
    <dbReference type="NCBI Taxonomy" id="1421715"/>
    <lineage>
        <taxon>Eukaryota</taxon>
        <taxon>Metazoa</taxon>
        <taxon>Ecdysozoa</taxon>
        <taxon>Arthropoda</taxon>
        <taxon>Hexapoda</taxon>
        <taxon>Insecta</taxon>
        <taxon>Pterygota</taxon>
        <taxon>Neoptera</taxon>
        <taxon>Endopterygota</taxon>
        <taxon>Coleoptera</taxon>
        <taxon>Polyphaga</taxon>
        <taxon>Elateriformia</taxon>
        <taxon>Elateroidea</taxon>
        <taxon>Lampyridae</taxon>
        <taxon>Luciolinae</taxon>
        <taxon>Aquatica</taxon>
    </lineage>
</organism>
<evidence type="ECO:0000256" key="10">
    <source>
        <dbReference type="ARBA" id="ARBA00023002"/>
    </source>
</evidence>
<keyword evidence="16" id="KW-0812">Transmembrane</keyword>
<keyword evidence="11 14" id="KW-0408">Iron</keyword>
<keyword evidence="6 14" id="KW-0349">Heme</keyword>
<protein>
    <recommendedName>
        <fullName evidence="19">Cytochrome P450</fullName>
    </recommendedName>
</protein>
<evidence type="ECO:0008006" key="19">
    <source>
        <dbReference type="Google" id="ProtNLM"/>
    </source>
</evidence>
<keyword evidence="16" id="KW-1133">Transmembrane helix</keyword>
<dbReference type="GO" id="GO:0004497">
    <property type="term" value="F:monooxygenase activity"/>
    <property type="evidence" value="ECO:0007669"/>
    <property type="project" value="UniProtKB-KW"/>
</dbReference>
<dbReference type="InterPro" id="IPR017972">
    <property type="entry name" value="Cyt_P450_CS"/>
</dbReference>
<evidence type="ECO:0000256" key="1">
    <source>
        <dbReference type="ARBA" id="ARBA00001971"/>
    </source>
</evidence>
<dbReference type="GO" id="GO:0020037">
    <property type="term" value="F:heme binding"/>
    <property type="evidence" value="ECO:0007669"/>
    <property type="project" value="InterPro"/>
</dbReference>
<keyword evidence="12 15" id="KW-0503">Monooxygenase</keyword>
<evidence type="ECO:0000256" key="9">
    <source>
        <dbReference type="ARBA" id="ARBA00022848"/>
    </source>
</evidence>
<name>A0AAN7S8J4_9COLE</name>
<comment type="similarity">
    <text evidence="5 15">Belongs to the cytochrome P450 family.</text>
</comment>
<dbReference type="CDD" id="cd20628">
    <property type="entry name" value="CYP4"/>
    <property type="match status" value="1"/>
</dbReference>
<evidence type="ECO:0000256" key="14">
    <source>
        <dbReference type="PIRSR" id="PIRSR602401-1"/>
    </source>
</evidence>
<dbReference type="InterPro" id="IPR002401">
    <property type="entry name" value="Cyt_P450_E_grp-I"/>
</dbReference>
<dbReference type="GO" id="GO:0005789">
    <property type="term" value="C:endoplasmic reticulum membrane"/>
    <property type="evidence" value="ECO:0007669"/>
    <property type="project" value="UniProtKB-SubCell"/>
</dbReference>
<dbReference type="InterPro" id="IPR050196">
    <property type="entry name" value="Cytochrome_P450_Monoox"/>
</dbReference>
<evidence type="ECO:0000256" key="3">
    <source>
        <dbReference type="ARBA" id="ARBA00004174"/>
    </source>
</evidence>
<dbReference type="Proteomes" id="UP001353858">
    <property type="component" value="Unassembled WGS sequence"/>
</dbReference>
<reference evidence="18" key="1">
    <citation type="submission" date="2023-01" db="EMBL/GenBank/DDBJ databases">
        <title>Key to firefly adult light organ development and bioluminescence: homeobox transcription factors regulate luciferase expression and transportation to peroxisome.</title>
        <authorList>
            <person name="Fu X."/>
        </authorList>
    </citation>
    <scope>NUCLEOTIDE SEQUENCE [LARGE SCALE GENOMIC DNA]</scope>
</reference>
<proteinExistence type="inferred from homology"/>
<comment type="subcellular location">
    <subcellularLocation>
        <location evidence="4">Endoplasmic reticulum membrane</location>
        <topology evidence="4">Peripheral membrane protein</topology>
    </subcellularLocation>
    <subcellularLocation>
        <location evidence="3">Microsome membrane</location>
        <topology evidence="3">Peripheral membrane protein</topology>
    </subcellularLocation>
</comment>
<feature type="transmembrane region" description="Helical" evidence="16">
    <location>
        <begin position="12"/>
        <end position="29"/>
    </location>
</feature>
<keyword evidence="9" id="KW-0492">Microsome</keyword>
<evidence type="ECO:0000256" key="7">
    <source>
        <dbReference type="ARBA" id="ARBA00022723"/>
    </source>
</evidence>
<evidence type="ECO:0000256" key="4">
    <source>
        <dbReference type="ARBA" id="ARBA00004406"/>
    </source>
</evidence>
<keyword evidence="7 14" id="KW-0479">Metal-binding</keyword>
<evidence type="ECO:0000256" key="13">
    <source>
        <dbReference type="ARBA" id="ARBA00023136"/>
    </source>
</evidence>
<evidence type="ECO:0000256" key="6">
    <source>
        <dbReference type="ARBA" id="ARBA00022617"/>
    </source>
</evidence>
<dbReference type="InterPro" id="IPR036396">
    <property type="entry name" value="Cyt_P450_sf"/>
</dbReference>
<evidence type="ECO:0000256" key="12">
    <source>
        <dbReference type="ARBA" id="ARBA00023033"/>
    </source>
</evidence>
<dbReference type="GO" id="GO:0016705">
    <property type="term" value="F:oxidoreductase activity, acting on paired donors, with incorporation or reduction of molecular oxygen"/>
    <property type="evidence" value="ECO:0007669"/>
    <property type="project" value="InterPro"/>
</dbReference>